<proteinExistence type="predicted"/>
<name>A0A1I4XFX4_9PROT</name>
<dbReference type="EMBL" id="FOVJ01000001">
    <property type="protein sequence ID" value="SFN24821.1"/>
    <property type="molecule type" value="Genomic_DNA"/>
</dbReference>
<gene>
    <name evidence="1" type="ORF">SAMN05216386_0109</name>
</gene>
<dbReference type="Proteomes" id="UP000183107">
    <property type="component" value="Unassembled WGS sequence"/>
</dbReference>
<accession>A0A1I4XFX4</accession>
<evidence type="ECO:0000313" key="2">
    <source>
        <dbReference type="Proteomes" id="UP000183107"/>
    </source>
</evidence>
<dbReference type="OrthoDB" id="9811296at2"/>
<sequence length="142" mass="15566">MATTKTETAAPLEFCYQYAAKFICTANIPGTSQTTSSFLPGSYQTAINIHNPYEKEVKLRLKIALAGGFNTKWITETLKGDQVIKIDCADARPKFDLQVIHGFEGFLVIESALSIDVTAVYTAGKGEVASIDVEQINERKLD</sequence>
<organism evidence="1 2">
    <name type="scientific">Nitrosospira briensis</name>
    <dbReference type="NCBI Taxonomy" id="35799"/>
    <lineage>
        <taxon>Bacteria</taxon>
        <taxon>Pseudomonadati</taxon>
        <taxon>Pseudomonadota</taxon>
        <taxon>Betaproteobacteria</taxon>
        <taxon>Nitrosomonadales</taxon>
        <taxon>Nitrosomonadaceae</taxon>
        <taxon>Nitrosospira</taxon>
    </lineage>
</organism>
<keyword evidence="2" id="KW-1185">Reference proteome</keyword>
<evidence type="ECO:0000313" key="1">
    <source>
        <dbReference type="EMBL" id="SFN24821.1"/>
    </source>
</evidence>
<dbReference type="RefSeq" id="WP_074793565.1">
    <property type="nucleotide sequence ID" value="NZ_FOVJ01000001.1"/>
</dbReference>
<dbReference type="AlphaFoldDB" id="A0A1I4XFX4"/>
<protein>
    <submittedName>
        <fullName evidence="1">Uncharacterized protein</fullName>
    </submittedName>
</protein>
<reference evidence="2" key="1">
    <citation type="submission" date="2016-10" db="EMBL/GenBank/DDBJ databases">
        <authorList>
            <person name="Varghese N."/>
        </authorList>
    </citation>
    <scope>NUCLEOTIDE SEQUENCE [LARGE SCALE GENOMIC DNA]</scope>
    <source>
        <strain evidence="2">Nsp8</strain>
    </source>
</reference>